<dbReference type="Pfam" id="PF09369">
    <property type="entry name" value="MZB"/>
    <property type="match status" value="1"/>
</dbReference>
<dbReference type="GO" id="GO:0006289">
    <property type="term" value="P:nucleotide-excision repair"/>
    <property type="evidence" value="ECO:0007669"/>
    <property type="project" value="TreeGrafter"/>
</dbReference>
<dbReference type="PANTHER" id="PTHR47957:SF3">
    <property type="entry name" value="ATP-DEPENDENT HELICASE HRQ1"/>
    <property type="match status" value="1"/>
</dbReference>
<dbReference type="Pfam" id="PF00270">
    <property type="entry name" value="DEAD"/>
    <property type="match status" value="1"/>
</dbReference>
<proteinExistence type="predicted"/>
<sequence length="758" mass="86851">MVLEELFCPKCKRLKKRCTCDLETEKNLKLLRENYKEFLRPIFECKDEIVYYEVFNPFAETPTEPLDFLPKQLANALRVRGIEKLYKFQKDAIELLMSGKNVVITAPTGFGKTEAFAIPMLEKVKDGKAIVFYPTKALAKDQELKIKEYADYLGLKAVRFDGDSTLEDRIAVFNGKADIILTNPDMVDYHLRNTPAFREFVKDLVFVAVDELHTYTGFFGSNMHYLIKRLSRFSDFQIACASATLANAKEFAEELFEKEFVHVHGEHRKSTLNFIMRYCNNIYSAIREIVSSYPKNKILIFGDSYKLVETINWILRKFGVSSAVHKSGLAKDLRENVEKAFRDGKIKVVVSTPTLELGIDIGDVDIVISELVPYSQFLQRVGRAGRRGQESIGILLLRSDDPISAYYKRNPREYFSNQANAYIEKRNEEVMKYQYLSMVLEKETTADELDPEILDYLRSEKLLSGTKVLEVTEKGRKFLEGFSMRGIGERVRILHNGKEIGDRALPIAIKELFPEAVILHNGKRYRCKEINLDLLYAVVEEDESGEEVTDPLYTSIPKIVKVEEEIDDVVNAVYATFEVKMSVYGYVKRGIFKERKEVFYLDETVEYKFRTKGFLFSCPFPDEDNFEFVAGSFHALEHVLIESSNTLTGGGSREMGGISTAEGDIFVYDATIGGNGLSKLLFRKLRNGFRISHEILKSCDCGREDGCPKCTYSYRCGNNNKPLSKIGAIEIVEKILSGEKRETDWKKYEKDVEIKYFP</sequence>
<name>A0A7J3M399_ARCFL</name>
<organism evidence="5">
    <name type="scientific">Archaeoglobus fulgidus</name>
    <dbReference type="NCBI Taxonomy" id="2234"/>
    <lineage>
        <taxon>Archaea</taxon>
        <taxon>Methanobacteriati</taxon>
        <taxon>Methanobacteriota</taxon>
        <taxon>Archaeoglobi</taxon>
        <taxon>Archaeoglobales</taxon>
        <taxon>Archaeoglobaceae</taxon>
        <taxon>Archaeoglobus</taxon>
    </lineage>
</organism>
<comment type="caution">
    <text evidence="5">The sequence shown here is derived from an EMBL/GenBank/DDBJ whole genome shotgun (WGS) entry which is preliminary data.</text>
</comment>
<feature type="domain" description="Helicase ATP-binding" evidence="3">
    <location>
        <begin position="93"/>
        <end position="263"/>
    </location>
</feature>
<evidence type="ECO:0000259" key="3">
    <source>
        <dbReference type="PROSITE" id="PS51192"/>
    </source>
</evidence>
<protein>
    <submittedName>
        <fullName evidence="5">DEAD/DEAH box helicase</fullName>
    </submittedName>
</protein>
<evidence type="ECO:0000259" key="4">
    <source>
        <dbReference type="PROSITE" id="PS51194"/>
    </source>
</evidence>
<dbReference type="PROSITE" id="PS51194">
    <property type="entry name" value="HELICASE_CTER"/>
    <property type="match status" value="1"/>
</dbReference>
<dbReference type="Gene3D" id="3.40.50.300">
    <property type="entry name" value="P-loop containing nucleotide triphosphate hydrolases"/>
    <property type="match status" value="2"/>
</dbReference>
<dbReference type="EMBL" id="DSYZ01000085">
    <property type="protein sequence ID" value="HGT82880.1"/>
    <property type="molecule type" value="Genomic_DNA"/>
</dbReference>
<evidence type="ECO:0000256" key="1">
    <source>
        <dbReference type="ARBA" id="ARBA00022741"/>
    </source>
</evidence>
<feature type="domain" description="Helicase C-terminal" evidence="4">
    <location>
        <begin position="281"/>
        <end position="431"/>
    </location>
</feature>
<dbReference type="InterPro" id="IPR027417">
    <property type="entry name" value="P-loop_NTPase"/>
</dbReference>
<dbReference type="PANTHER" id="PTHR47957">
    <property type="entry name" value="ATP-DEPENDENT HELICASE HRQ1"/>
    <property type="match status" value="1"/>
</dbReference>
<reference evidence="5" key="1">
    <citation type="journal article" date="2020" name="mSystems">
        <title>Genome- and Community-Level Interaction Insights into Carbon Utilization and Element Cycling Functions of Hydrothermarchaeota in Hydrothermal Sediment.</title>
        <authorList>
            <person name="Zhou Z."/>
            <person name="Liu Y."/>
            <person name="Xu W."/>
            <person name="Pan J."/>
            <person name="Luo Z.H."/>
            <person name="Li M."/>
        </authorList>
    </citation>
    <scope>NUCLEOTIDE SEQUENCE [LARGE SCALE GENOMIC DNA]</scope>
    <source>
        <strain evidence="5">SpSt-587</strain>
    </source>
</reference>
<dbReference type="InterPro" id="IPR018973">
    <property type="entry name" value="MZB"/>
</dbReference>
<dbReference type="GO" id="GO:0005524">
    <property type="term" value="F:ATP binding"/>
    <property type="evidence" value="ECO:0007669"/>
    <property type="project" value="UniProtKB-KW"/>
</dbReference>
<dbReference type="AlphaFoldDB" id="A0A7J3M399"/>
<dbReference type="SUPFAM" id="SSF52540">
    <property type="entry name" value="P-loop containing nucleoside triphosphate hydrolases"/>
    <property type="match status" value="1"/>
</dbReference>
<dbReference type="SMART" id="SM00487">
    <property type="entry name" value="DEXDc"/>
    <property type="match status" value="1"/>
</dbReference>
<dbReference type="InterPro" id="IPR001650">
    <property type="entry name" value="Helicase_C-like"/>
</dbReference>
<keyword evidence="5" id="KW-0378">Hydrolase</keyword>
<keyword evidence="1" id="KW-0547">Nucleotide-binding</keyword>
<dbReference type="GO" id="GO:0003676">
    <property type="term" value="F:nucleic acid binding"/>
    <property type="evidence" value="ECO:0007669"/>
    <property type="project" value="InterPro"/>
</dbReference>
<dbReference type="GO" id="GO:0043138">
    <property type="term" value="F:3'-5' DNA helicase activity"/>
    <property type="evidence" value="ECO:0007669"/>
    <property type="project" value="TreeGrafter"/>
</dbReference>
<dbReference type="GO" id="GO:0036297">
    <property type="term" value="P:interstrand cross-link repair"/>
    <property type="evidence" value="ECO:0007669"/>
    <property type="project" value="TreeGrafter"/>
</dbReference>
<evidence type="ECO:0000256" key="2">
    <source>
        <dbReference type="ARBA" id="ARBA00022840"/>
    </source>
</evidence>
<gene>
    <name evidence="5" type="ORF">ENT52_04055</name>
</gene>
<dbReference type="SMART" id="SM00490">
    <property type="entry name" value="HELICc"/>
    <property type="match status" value="1"/>
</dbReference>
<dbReference type="InterPro" id="IPR011545">
    <property type="entry name" value="DEAD/DEAH_box_helicase_dom"/>
</dbReference>
<evidence type="ECO:0000313" key="5">
    <source>
        <dbReference type="EMBL" id="HGT82880.1"/>
    </source>
</evidence>
<accession>A0A7J3M399</accession>
<keyword evidence="5" id="KW-0347">Helicase</keyword>
<keyword evidence="2" id="KW-0067">ATP-binding</keyword>
<dbReference type="InterPro" id="IPR014001">
    <property type="entry name" value="Helicase_ATP-bd"/>
</dbReference>
<dbReference type="Pfam" id="PF00271">
    <property type="entry name" value="Helicase_C"/>
    <property type="match status" value="1"/>
</dbReference>
<dbReference type="PROSITE" id="PS51192">
    <property type="entry name" value="HELICASE_ATP_BIND_1"/>
    <property type="match status" value="1"/>
</dbReference>